<keyword evidence="2" id="KW-1133">Transmembrane helix</keyword>
<proteinExistence type="predicted"/>
<gene>
    <name evidence="3" type="ORF">FB45DRAFT_868619</name>
</gene>
<evidence type="ECO:0000256" key="2">
    <source>
        <dbReference type="SAM" id="Phobius"/>
    </source>
</evidence>
<keyword evidence="4" id="KW-1185">Reference proteome</keyword>
<feature type="transmembrane region" description="Helical" evidence="2">
    <location>
        <begin position="190"/>
        <end position="212"/>
    </location>
</feature>
<feature type="region of interest" description="Disordered" evidence="1">
    <location>
        <begin position="302"/>
        <end position="325"/>
    </location>
</feature>
<evidence type="ECO:0000256" key="1">
    <source>
        <dbReference type="SAM" id="MobiDB-lite"/>
    </source>
</evidence>
<comment type="caution">
    <text evidence="3">The sequence shown here is derived from an EMBL/GenBank/DDBJ whole genome shotgun (WGS) entry which is preliminary data.</text>
</comment>
<feature type="compositionally biased region" description="Low complexity" evidence="1">
    <location>
        <begin position="104"/>
        <end position="126"/>
    </location>
</feature>
<keyword evidence="2" id="KW-0472">Membrane</keyword>
<dbReference type="AlphaFoldDB" id="A0AAD7BQJ5"/>
<sequence length="325" mass="34737">MPGNQLQYFHSDRQCLGTQTKYLYFPQCNNPGKHLKCTRTQYIHSEQYCRQATAARASLAALSGGPFATGLSLHSAIVSKFGEVQISSVLSTASSGGFIRSLSPASNSGTSSASSGDSTTPSTGSLAVPTSTRVTAPLKSPASSGDNTTPRTASLAVPTSATASLEVPTPVSTSVPGSEMNIPSTHRNPIIGIAVGVTFTVLAILLLISLWLRWRQHRARRTRVTTSPFTLRSNGGTSVRHRILTGLRGTISIMSNFRVAASRIAPIAHRKSRSPQPPSYEVDIVAEVRELRARVQEMETWAMRPSSDELPPEYVSAGGRDAMDV</sequence>
<accession>A0AAD7BQJ5</accession>
<evidence type="ECO:0000313" key="3">
    <source>
        <dbReference type="EMBL" id="KAJ7627399.1"/>
    </source>
</evidence>
<organism evidence="3 4">
    <name type="scientific">Roridomyces roridus</name>
    <dbReference type="NCBI Taxonomy" id="1738132"/>
    <lineage>
        <taxon>Eukaryota</taxon>
        <taxon>Fungi</taxon>
        <taxon>Dikarya</taxon>
        <taxon>Basidiomycota</taxon>
        <taxon>Agaricomycotina</taxon>
        <taxon>Agaricomycetes</taxon>
        <taxon>Agaricomycetidae</taxon>
        <taxon>Agaricales</taxon>
        <taxon>Marasmiineae</taxon>
        <taxon>Mycenaceae</taxon>
        <taxon>Roridomyces</taxon>
    </lineage>
</organism>
<dbReference type="EMBL" id="JARKIF010000011">
    <property type="protein sequence ID" value="KAJ7627399.1"/>
    <property type="molecule type" value="Genomic_DNA"/>
</dbReference>
<name>A0AAD7BQJ5_9AGAR</name>
<protein>
    <submittedName>
        <fullName evidence="3">Uncharacterized protein</fullName>
    </submittedName>
</protein>
<feature type="compositionally biased region" description="Polar residues" evidence="1">
    <location>
        <begin position="141"/>
        <end position="160"/>
    </location>
</feature>
<keyword evidence="2" id="KW-0812">Transmembrane</keyword>
<feature type="region of interest" description="Disordered" evidence="1">
    <location>
        <begin position="104"/>
        <end position="160"/>
    </location>
</feature>
<reference evidence="3" key="1">
    <citation type="submission" date="2023-03" db="EMBL/GenBank/DDBJ databases">
        <title>Massive genome expansion in bonnet fungi (Mycena s.s.) driven by repeated elements and novel gene families across ecological guilds.</title>
        <authorList>
            <consortium name="Lawrence Berkeley National Laboratory"/>
            <person name="Harder C.B."/>
            <person name="Miyauchi S."/>
            <person name="Viragh M."/>
            <person name="Kuo A."/>
            <person name="Thoen E."/>
            <person name="Andreopoulos B."/>
            <person name="Lu D."/>
            <person name="Skrede I."/>
            <person name="Drula E."/>
            <person name="Henrissat B."/>
            <person name="Morin E."/>
            <person name="Kohler A."/>
            <person name="Barry K."/>
            <person name="LaButti K."/>
            <person name="Morin E."/>
            <person name="Salamov A."/>
            <person name="Lipzen A."/>
            <person name="Mereny Z."/>
            <person name="Hegedus B."/>
            <person name="Baldrian P."/>
            <person name="Stursova M."/>
            <person name="Weitz H."/>
            <person name="Taylor A."/>
            <person name="Grigoriev I.V."/>
            <person name="Nagy L.G."/>
            <person name="Martin F."/>
            <person name="Kauserud H."/>
        </authorList>
    </citation>
    <scope>NUCLEOTIDE SEQUENCE</scope>
    <source>
        <strain evidence="3">9284</strain>
    </source>
</reference>
<evidence type="ECO:0000313" key="4">
    <source>
        <dbReference type="Proteomes" id="UP001221142"/>
    </source>
</evidence>
<dbReference type="Proteomes" id="UP001221142">
    <property type="component" value="Unassembled WGS sequence"/>
</dbReference>